<keyword evidence="1" id="KW-0472">Membrane</keyword>
<dbReference type="Proteomes" id="UP000885648">
    <property type="component" value="Unassembled WGS sequence"/>
</dbReference>
<evidence type="ECO:0000313" key="3">
    <source>
        <dbReference type="EMBL" id="HDS64222.1"/>
    </source>
</evidence>
<evidence type="ECO:0000259" key="2">
    <source>
        <dbReference type="Pfam" id="PF10633"/>
    </source>
</evidence>
<dbReference type="EMBL" id="DSBY01000360">
    <property type="protein sequence ID" value="HDS64222.1"/>
    <property type="molecule type" value="Genomic_DNA"/>
</dbReference>
<dbReference type="PANTHER" id="PTHR39198:SF1">
    <property type="entry name" value="ALPHA-GALACTOSIDASE NEW3 DOMAIN-CONTAINING PROTEIN"/>
    <property type="match status" value="1"/>
</dbReference>
<dbReference type="Pfam" id="PF10633">
    <property type="entry name" value="NPCBM_assoc"/>
    <property type="match status" value="1"/>
</dbReference>
<evidence type="ECO:0000256" key="1">
    <source>
        <dbReference type="SAM" id="Phobius"/>
    </source>
</evidence>
<dbReference type="InterPro" id="IPR008969">
    <property type="entry name" value="CarboxyPept-like_regulatory"/>
</dbReference>
<dbReference type="Gene3D" id="2.60.40.10">
    <property type="entry name" value="Immunoglobulins"/>
    <property type="match status" value="1"/>
</dbReference>
<dbReference type="InterPro" id="IPR013783">
    <property type="entry name" value="Ig-like_fold"/>
</dbReference>
<dbReference type="SUPFAM" id="SSF49464">
    <property type="entry name" value="Carboxypeptidase regulatory domain-like"/>
    <property type="match status" value="1"/>
</dbReference>
<feature type="transmembrane region" description="Helical" evidence="1">
    <location>
        <begin position="456"/>
        <end position="476"/>
    </location>
</feature>
<gene>
    <name evidence="3" type="ORF">ENN52_08955</name>
</gene>
<sequence>MKRTAPALLFALLVLTATLPLPAAAGSVATGSVSIHCDFPGQVVEAGETATFTLTATNSGIAEGGSADQIRMWTENFVGSRDWEMRFVDGTTEVNRVSIPKGGSKSVTLEVETAADTPVGDYPLKAHIGDGAIWLYVTVSKTHTGELGTLQLLATDKDGEKVKGATVEIYRGSESEPFDRVMTTADGRISTGLPQDVYHLVITKPGYRSAEKKDVKVKCGITTDAGTVMLEKSSYAAEVTVKSALITTPAGKSPIFEMKLRNVGKADDTYRLSIDGLPEGWYARYKENAAETSDISEIFVPAGEEKALYLEAIPPYGVTVGDYLFTATIESSSDTYTEDLTAKISGSYEMGLSADRYRYEASMGETVEFDVKVANLGNAGALTGIRFEVSAPQGWKATVTPTNVTSLQPGESKKVNVKVVPPSSIVASEYKITVKAVSDQGEQSDEFRIVVKEQSFAAIAGLLLLGAIAGGVWYYFRKYQRR</sequence>
<dbReference type="PANTHER" id="PTHR39198">
    <property type="entry name" value="HYPOTHETICAL MEMBRANE PROTEIN, CONSERVED"/>
    <property type="match status" value="1"/>
</dbReference>
<organism evidence="3">
    <name type="scientific">Methanofollis liminatans</name>
    <dbReference type="NCBI Taxonomy" id="2201"/>
    <lineage>
        <taxon>Archaea</taxon>
        <taxon>Methanobacteriati</taxon>
        <taxon>Methanobacteriota</taxon>
        <taxon>Stenosarchaea group</taxon>
        <taxon>Methanomicrobia</taxon>
        <taxon>Methanomicrobiales</taxon>
        <taxon>Methanomicrobiaceae</taxon>
        <taxon>Methanofollis</taxon>
    </lineage>
</organism>
<dbReference type="InterPro" id="IPR018905">
    <property type="entry name" value="A-galactase_NEW3"/>
</dbReference>
<keyword evidence="1" id="KW-1133">Transmembrane helix</keyword>
<comment type="caution">
    <text evidence="3">The sequence shown here is derived from an EMBL/GenBank/DDBJ whole genome shotgun (WGS) entry which is preliminary data.</text>
</comment>
<dbReference type="Pfam" id="PF13620">
    <property type="entry name" value="CarboxypepD_reg"/>
    <property type="match status" value="1"/>
</dbReference>
<dbReference type="AlphaFoldDB" id="A0A831M151"/>
<protein>
    <submittedName>
        <fullName evidence="3">Alpha-1,6-galactosidase</fullName>
    </submittedName>
</protein>
<dbReference type="Gene3D" id="2.60.40.1120">
    <property type="entry name" value="Carboxypeptidase-like, regulatory domain"/>
    <property type="match status" value="1"/>
</dbReference>
<feature type="domain" description="Alpha-galactosidase NEW3" evidence="2">
    <location>
        <begin position="362"/>
        <end position="436"/>
    </location>
</feature>
<proteinExistence type="predicted"/>
<name>A0A831M151_9EURY</name>
<keyword evidence="1" id="KW-0812">Transmembrane</keyword>
<reference evidence="3" key="1">
    <citation type="journal article" date="2020" name="mSystems">
        <title>Genome- and Community-Level Interaction Insights into Carbon Utilization and Element Cycling Functions of Hydrothermarchaeota in Hydrothermal Sediment.</title>
        <authorList>
            <person name="Zhou Z."/>
            <person name="Liu Y."/>
            <person name="Xu W."/>
            <person name="Pan J."/>
            <person name="Luo Z.H."/>
            <person name="Li M."/>
        </authorList>
    </citation>
    <scope>NUCLEOTIDE SEQUENCE</scope>
    <source>
        <strain evidence="3">SpSt-1183</strain>
    </source>
</reference>
<accession>A0A831M151</accession>